<protein>
    <submittedName>
        <fullName evidence="1">Uncharacterized protein</fullName>
    </submittedName>
</protein>
<dbReference type="AlphaFoldDB" id="A0AAV5M5G1"/>
<comment type="caution">
    <text evidence="1">The sequence shown here is derived from an EMBL/GenBank/DDBJ whole genome shotgun (WGS) entry which is preliminary data.</text>
</comment>
<proteinExistence type="predicted"/>
<name>A0AAV5M5G1_9ROSI</name>
<evidence type="ECO:0000313" key="1">
    <source>
        <dbReference type="EMBL" id="GKV45049.1"/>
    </source>
</evidence>
<dbReference type="Proteomes" id="UP001054252">
    <property type="component" value="Unassembled WGS sequence"/>
</dbReference>
<keyword evidence="2" id="KW-1185">Reference proteome</keyword>
<reference evidence="1 2" key="1">
    <citation type="journal article" date="2021" name="Commun. Biol.">
        <title>The genome of Shorea leprosula (Dipterocarpaceae) highlights the ecological relevance of drought in aseasonal tropical rainforests.</title>
        <authorList>
            <person name="Ng K.K.S."/>
            <person name="Kobayashi M.J."/>
            <person name="Fawcett J.A."/>
            <person name="Hatakeyama M."/>
            <person name="Paape T."/>
            <person name="Ng C.H."/>
            <person name="Ang C.C."/>
            <person name="Tnah L.H."/>
            <person name="Lee C.T."/>
            <person name="Nishiyama T."/>
            <person name="Sese J."/>
            <person name="O'Brien M.J."/>
            <person name="Copetti D."/>
            <person name="Mohd Noor M.I."/>
            <person name="Ong R.C."/>
            <person name="Putra M."/>
            <person name="Sireger I.Z."/>
            <person name="Indrioko S."/>
            <person name="Kosugi Y."/>
            <person name="Izuno A."/>
            <person name="Isagi Y."/>
            <person name="Lee S.L."/>
            <person name="Shimizu K.K."/>
        </authorList>
    </citation>
    <scope>NUCLEOTIDE SEQUENCE [LARGE SCALE GENOMIC DNA]</scope>
    <source>
        <strain evidence="1">214</strain>
    </source>
</reference>
<organism evidence="1 2">
    <name type="scientific">Rubroshorea leprosula</name>
    <dbReference type="NCBI Taxonomy" id="152421"/>
    <lineage>
        <taxon>Eukaryota</taxon>
        <taxon>Viridiplantae</taxon>
        <taxon>Streptophyta</taxon>
        <taxon>Embryophyta</taxon>
        <taxon>Tracheophyta</taxon>
        <taxon>Spermatophyta</taxon>
        <taxon>Magnoliopsida</taxon>
        <taxon>eudicotyledons</taxon>
        <taxon>Gunneridae</taxon>
        <taxon>Pentapetalae</taxon>
        <taxon>rosids</taxon>
        <taxon>malvids</taxon>
        <taxon>Malvales</taxon>
        <taxon>Dipterocarpaceae</taxon>
        <taxon>Rubroshorea</taxon>
    </lineage>
</organism>
<evidence type="ECO:0000313" key="2">
    <source>
        <dbReference type="Proteomes" id="UP001054252"/>
    </source>
</evidence>
<dbReference type="EMBL" id="BPVZ01000189">
    <property type="protein sequence ID" value="GKV45049.1"/>
    <property type="molecule type" value="Genomic_DNA"/>
</dbReference>
<accession>A0AAV5M5G1</accession>
<gene>
    <name evidence="1" type="ORF">SLEP1_g52177</name>
</gene>
<sequence>MAVKFILRNLQNKKGIRVWPETEIGSKLIMQCST</sequence>